<dbReference type="AlphaFoldDB" id="A0AAW1NPS4"/>
<protein>
    <recommendedName>
        <fullName evidence="3">Secreted protein</fullName>
    </recommendedName>
</protein>
<evidence type="ECO:0000313" key="1">
    <source>
        <dbReference type="EMBL" id="KAK9792744.1"/>
    </source>
</evidence>
<keyword evidence="2" id="KW-1185">Reference proteome</keyword>
<reference evidence="1 2" key="1">
    <citation type="journal article" date="2024" name="Nat. Commun.">
        <title>Phylogenomics reveals the evolutionary origins of lichenization in chlorophyte algae.</title>
        <authorList>
            <person name="Puginier C."/>
            <person name="Libourel C."/>
            <person name="Otte J."/>
            <person name="Skaloud P."/>
            <person name="Haon M."/>
            <person name="Grisel S."/>
            <person name="Petersen M."/>
            <person name="Berrin J.G."/>
            <person name="Delaux P.M."/>
            <person name="Dal Grande F."/>
            <person name="Keller J."/>
        </authorList>
    </citation>
    <scope>NUCLEOTIDE SEQUENCE [LARGE SCALE GENOMIC DNA]</scope>
    <source>
        <strain evidence="1 2">SAG 2036</strain>
    </source>
</reference>
<sequence length="91" mass="10478">MVLWFKARWSMHIRKAPLGFFTKMTGPFSPSDMAAELLGPMFCVSSSCSWTLRTLARNTGYDSVERLGRSCLSFARICWNYIRAALRYLSR</sequence>
<comment type="caution">
    <text evidence="1">The sequence shown here is derived from an EMBL/GenBank/DDBJ whole genome shotgun (WGS) entry which is preliminary data.</text>
</comment>
<dbReference type="EMBL" id="JALJOQ010000158">
    <property type="protein sequence ID" value="KAK9792744.1"/>
    <property type="molecule type" value="Genomic_DNA"/>
</dbReference>
<evidence type="ECO:0000313" key="2">
    <source>
        <dbReference type="Proteomes" id="UP001465755"/>
    </source>
</evidence>
<name>A0AAW1NPS4_9CHLO</name>
<accession>A0AAW1NPS4</accession>
<gene>
    <name evidence="1" type="ORF">WJX73_003921</name>
</gene>
<dbReference type="Proteomes" id="UP001465755">
    <property type="component" value="Unassembled WGS sequence"/>
</dbReference>
<evidence type="ECO:0008006" key="3">
    <source>
        <dbReference type="Google" id="ProtNLM"/>
    </source>
</evidence>
<proteinExistence type="predicted"/>
<organism evidence="1 2">
    <name type="scientific">Symbiochloris irregularis</name>
    <dbReference type="NCBI Taxonomy" id="706552"/>
    <lineage>
        <taxon>Eukaryota</taxon>
        <taxon>Viridiplantae</taxon>
        <taxon>Chlorophyta</taxon>
        <taxon>core chlorophytes</taxon>
        <taxon>Trebouxiophyceae</taxon>
        <taxon>Trebouxiales</taxon>
        <taxon>Trebouxiaceae</taxon>
        <taxon>Symbiochloris</taxon>
    </lineage>
</organism>